<proteinExistence type="predicted"/>
<keyword evidence="2" id="KW-1185">Reference proteome</keyword>
<dbReference type="SUPFAM" id="SSF52058">
    <property type="entry name" value="L domain-like"/>
    <property type="match status" value="1"/>
</dbReference>
<dbReference type="AlphaFoldDB" id="A0A194S693"/>
<evidence type="ECO:0000313" key="2">
    <source>
        <dbReference type="Proteomes" id="UP000053890"/>
    </source>
</evidence>
<name>A0A194S693_RHOGW</name>
<dbReference type="OrthoDB" id="2522911at2759"/>
<dbReference type="Gene3D" id="3.80.10.10">
    <property type="entry name" value="Ribonuclease Inhibitor"/>
    <property type="match status" value="1"/>
</dbReference>
<protein>
    <submittedName>
        <fullName evidence="1">Uncharacterized protein</fullName>
    </submittedName>
</protein>
<dbReference type="RefSeq" id="XP_018272113.1">
    <property type="nucleotide sequence ID" value="XM_018414234.1"/>
</dbReference>
<reference evidence="1 2" key="1">
    <citation type="journal article" date="2015" name="Front. Microbiol.">
        <title>Genome sequence of the plant growth promoting endophytic yeast Rhodotorula graminis WP1.</title>
        <authorList>
            <person name="Firrincieli A."/>
            <person name="Otillar R."/>
            <person name="Salamov A."/>
            <person name="Schmutz J."/>
            <person name="Khan Z."/>
            <person name="Redman R.S."/>
            <person name="Fleck N.D."/>
            <person name="Lindquist E."/>
            <person name="Grigoriev I.V."/>
            <person name="Doty S.L."/>
        </authorList>
    </citation>
    <scope>NUCLEOTIDE SEQUENCE [LARGE SCALE GENOMIC DNA]</scope>
    <source>
        <strain evidence="1 2">WP1</strain>
    </source>
</reference>
<sequence>MRAFVSVHFGLDRVHLGDSHASSSSTHRSLASLLVVVLLACLGTLNNTLVRLARLVRPRRRRRSNARLGPRLPHDLVPHILLDWSASSSDPVDVYLERAQFYRACALVQSSWTALAQALLARDLAVRDPQHPVLRHDCPLDSSRVWRITFAPRPRFAGSAYGMTACLRLFTPQCHALTSLAILDADLIELADLGSASNLVELHVFRTRIGRSTSTPTPPFKLVHLRTLTLDEVGFTTFRPSYAALLDPVALPSLVTLSMRHCDLVWTVFPKPRTFVNVSTFRFTHPGAFPVTHLAQMRFPALEHLVLCPTALRDVLSRASSSPDEADAALALVAQATHLRLVDSVDSRAPPASPTFPLPRLTTQHGLVLPSPCTGSRTVSVPLPERVLGPAAAAHRLSATVQWTWAEPRRLAHAVRAHVALVELLNGALVARELLSHERDGATLELPSALRYGLPGADARGAKLWSGARARLDRLCRDRGVELAFTEVVVEEVDKAREVWGGWAGCAER</sequence>
<dbReference type="Proteomes" id="UP000053890">
    <property type="component" value="Unassembled WGS sequence"/>
</dbReference>
<gene>
    <name evidence="1" type="ORF">RHOBADRAFT_43503</name>
</gene>
<dbReference type="InterPro" id="IPR032675">
    <property type="entry name" value="LRR_dom_sf"/>
</dbReference>
<evidence type="ECO:0000313" key="1">
    <source>
        <dbReference type="EMBL" id="KPV76064.1"/>
    </source>
</evidence>
<accession>A0A194S693</accession>
<dbReference type="GeneID" id="28974682"/>
<organism evidence="1 2">
    <name type="scientific">Rhodotorula graminis (strain WP1)</name>
    <dbReference type="NCBI Taxonomy" id="578459"/>
    <lineage>
        <taxon>Eukaryota</taxon>
        <taxon>Fungi</taxon>
        <taxon>Dikarya</taxon>
        <taxon>Basidiomycota</taxon>
        <taxon>Pucciniomycotina</taxon>
        <taxon>Microbotryomycetes</taxon>
        <taxon>Sporidiobolales</taxon>
        <taxon>Sporidiobolaceae</taxon>
        <taxon>Rhodotorula</taxon>
    </lineage>
</organism>
<dbReference type="EMBL" id="KQ474077">
    <property type="protein sequence ID" value="KPV76064.1"/>
    <property type="molecule type" value="Genomic_DNA"/>
</dbReference>